<dbReference type="SUPFAM" id="SSF88946">
    <property type="entry name" value="Sigma2 domain of RNA polymerase sigma factors"/>
    <property type="match status" value="1"/>
</dbReference>
<evidence type="ECO:0000256" key="5">
    <source>
        <dbReference type="SAM" id="MobiDB-lite"/>
    </source>
</evidence>
<feature type="compositionally biased region" description="Basic and acidic residues" evidence="5">
    <location>
        <begin position="381"/>
        <end position="395"/>
    </location>
</feature>
<keyword evidence="4" id="KW-0804">Transcription</keyword>
<feature type="compositionally biased region" description="Pro residues" evidence="5">
    <location>
        <begin position="365"/>
        <end position="380"/>
    </location>
</feature>
<dbReference type="Gene3D" id="1.10.10.10">
    <property type="entry name" value="Winged helix-like DNA-binding domain superfamily/Winged helix DNA-binding domain"/>
    <property type="match status" value="1"/>
</dbReference>
<evidence type="ECO:0000313" key="8">
    <source>
        <dbReference type="Proteomes" id="UP000198348"/>
    </source>
</evidence>
<dbReference type="NCBIfam" id="TIGR02937">
    <property type="entry name" value="sigma70-ECF"/>
    <property type="match status" value="1"/>
</dbReference>
<dbReference type="InterPro" id="IPR007627">
    <property type="entry name" value="RNA_pol_sigma70_r2"/>
</dbReference>
<evidence type="ECO:0000256" key="3">
    <source>
        <dbReference type="ARBA" id="ARBA00023082"/>
    </source>
</evidence>
<feature type="region of interest" description="Disordered" evidence="5">
    <location>
        <begin position="97"/>
        <end position="117"/>
    </location>
</feature>
<name>A0A238VF33_9PSEU</name>
<dbReference type="Pfam" id="PF04542">
    <property type="entry name" value="Sigma70_r2"/>
    <property type="match status" value="1"/>
</dbReference>
<dbReference type="EMBL" id="FZNW01000002">
    <property type="protein sequence ID" value="SNR33000.1"/>
    <property type="molecule type" value="Genomic_DNA"/>
</dbReference>
<feature type="compositionally biased region" description="Polar residues" evidence="5">
    <location>
        <begin position="498"/>
        <end position="507"/>
    </location>
</feature>
<reference evidence="7 8" key="1">
    <citation type="submission" date="2017-06" db="EMBL/GenBank/DDBJ databases">
        <authorList>
            <person name="Kim H.J."/>
            <person name="Triplett B.A."/>
        </authorList>
    </citation>
    <scope>NUCLEOTIDE SEQUENCE [LARGE SCALE GENOMIC DNA]</scope>
    <source>
        <strain evidence="7 8">DSM 45207</strain>
    </source>
</reference>
<dbReference type="RefSeq" id="WP_089299814.1">
    <property type="nucleotide sequence ID" value="NZ_FZNW01000002.1"/>
</dbReference>
<keyword evidence="2" id="KW-0805">Transcription regulation</keyword>
<evidence type="ECO:0000313" key="7">
    <source>
        <dbReference type="EMBL" id="SNR33000.1"/>
    </source>
</evidence>
<organism evidence="7 8">
    <name type="scientific">Haloechinothrix alba</name>
    <dbReference type="NCBI Taxonomy" id="664784"/>
    <lineage>
        <taxon>Bacteria</taxon>
        <taxon>Bacillati</taxon>
        <taxon>Actinomycetota</taxon>
        <taxon>Actinomycetes</taxon>
        <taxon>Pseudonocardiales</taxon>
        <taxon>Pseudonocardiaceae</taxon>
        <taxon>Haloechinothrix</taxon>
    </lineage>
</organism>
<dbReference type="AlphaFoldDB" id="A0A238VF33"/>
<dbReference type="OrthoDB" id="8611574at2"/>
<dbReference type="InterPro" id="IPR013325">
    <property type="entry name" value="RNA_pol_sigma_r2"/>
</dbReference>
<feature type="region of interest" description="Disordered" evidence="5">
    <location>
        <begin position="270"/>
        <end position="311"/>
    </location>
</feature>
<evidence type="ECO:0000256" key="4">
    <source>
        <dbReference type="ARBA" id="ARBA00023163"/>
    </source>
</evidence>
<dbReference type="InterPro" id="IPR039425">
    <property type="entry name" value="RNA_pol_sigma-70-like"/>
</dbReference>
<dbReference type="Proteomes" id="UP000198348">
    <property type="component" value="Unassembled WGS sequence"/>
</dbReference>
<dbReference type="SUPFAM" id="SSF88659">
    <property type="entry name" value="Sigma3 and sigma4 domains of RNA polymerase sigma factors"/>
    <property type="match status" value="1"/>
</dbReference>
<gene>
    <name evidence="7" type="ORF">SAMN06265360_102181</name>
</gene>
<proteinExistence type="inferred from homology"/>
<feature type="region of interest" description="Disordered" evidence="5">
    <location>
        <begin position="347"/>
        <end position="416"/>
    </location>
</feature>
<keyword evidence="8" id="KW-1185">Reference proteome</keyword>
<dbReference type="InterPro" id="IPR014284">
    <property type="entry name" value="RNA_pol_sigma-70_dom"/>
</dbReference>
<accession>A0A238VF33</accession>
<dbReference type="GO" id="GO:0016987">
    <property type="term" value="F:sigma factor activity"/>
    <property type="evidence" value="ECO:0007669"/>
    <property type="project" value="UniProtKB-KW"/>
</dbReference>
<evidence type="ECO:0000256" key="2">
    <source>
        <dbReference type="ARBA" id="ARBA00023015"/>
    </source>
</evidence>
<dbReference type="PANTHER" id="PTHR43133">
    <property type="entry name" value="RNA POLYMERASE ECF-TYPE SIGMA FACTO"/>
    <property type="match status" value="1"/>
</dbReference>
<feature type="domain" description="RNA polymerase sigma-70 region 2" evidence="6">
    <location>
        <begin position="30"/>
        <end position="97"/>
    </location>
</feature>
<dbReference type="GO" id="GO:0006352">
    <property type="term" value="P:DNA-templated transcription initiation"/>
    <property type="evidence" value="ECO:0007669"/>
    <property type="project" value="InterPro"/>
</dbReference>
<protein>
    <submittedName>
        <fullName evidence="7">RNA polymerase sigma factor, sigma-70 family</fullName>
    </submittedName>
</protein>
<dbReference type="InterPro" id="IPR036388">
    <property type="entry name" value="WH-like_DNA-bd_sf"/>
</dbReference>
<evidence type="ECO:0000256" key="1">
    <source>
        <dbReference type="ARBA" id="ARBA00010641"/>
    </source>
</evidence>
<evidence type="ECO:0000259" key="6">
    <source>
        <dbReference type="Pfam" id="PF04542"/>
    </source>
</evidence>
<feature type="compositionally biased region" description="Low complexity" evidence="5">
    <location>
        <begin position="396"/>
        <end position="411"/>
    </location>
</feature>
<sequence>MREHAAHSERGDEELVVACCAGERAAFGVLVQRWFDRCWNVAWRILYDRDLASDTAQDALLAAWEGIDRLDTPAAFGGWILRIARNRALDRLDKERRAVPTADEGALEPGPESNTLADPEAELTRAQQHDLVWAASAALGERDASLLDLHLRYGMEPNELAAELGVAPNAAHQALFRMRKRLGGAVRAWLLWRDGSPGCVALRAELAAAGIERFTAETARLVDRHAGDCAECSDQRERVSAPSALFSAVPLMAVPLATRAAAVRELAASGVPTGDAAPGTVELPAAPDGDPGVPRDVRGPETAAGTSTASSWRRPVRVAAATLLLAVAGLGGWLLWGGAGEVVSEGNPVPEAGVVEDADRDTTTPPTPPETGVPAEPAPPEQREPTRDAPTRDTPTRQAPTQPATEVAEPAQPEPAPEVVRFDVESSQQQCRRGDDSAQQPLYGLVHRLSWESTRADAATLTVDDADPVDVAVTGTRQECAPADATFTLEVTGPGGTDTATRSASEG</sequence>
<dbReference type="InterPro" id="IPR013324">
    <property type="entry name" value="RNA_pol_sigma_r3/r4-like"/>
</dbReference>
<comment type="similarity">
    <text evidence="1">Belongs to the sigma-70 factor family. ECF subfamily.</text>
</comment>
<feature type="region of interest" description="Disordered" evidence="5">
    <location>
        <begin position="488"/>
        <end position="507"/>
    </location>
</feature>
<keyword evidence="3" id="KW-0731">Sigma factor</keyword>
<dbReference type="Gene3D" id="1.10.1740.10">
    <property type="match status" value="1"/>
</dbReference>
<dbReference type="PANTHER" id="PTHR43133:SF51">
    <property type="entry name" value="RNA POLYMERASE SIGMA FACTOR"/>
    <property type="match status" value="1"/>
</dbReference>